<dbReference type="Pfam" id="PF02585">
    <property type="entry name" value="PIG-L"/>
    <property type="match status" value="1"/>
</dbReference>
<comment type="function">
    <text evidence="2">A mycothiol (MSH, N-acetylcysteinyl-glucosaminyl-inositol) S-conjugate amidase, it recycles conjugated MSH to the N-acetyl cysteine conjugate (AcCys S-conjugate, a mercapturic acid) and the MSH precursor. Involved in MSH-dependent detoxification of a number of alkylating agents and antibiotics.</text>
</comment>
<comment type="caution">
    <text evidence="3">The sequence shown here is derived from an EMBL/GenBank/DDBJ whole genome shotgun (WGS) entry which is preliminary data.</text>
</comment>
<gene>
    <name evidence="2 3" type="primary">mca</name>
    <name evidence="3" type="ORF">GCM10009560_67470</name>
</gene>
<dbReference type="EC" id="3.5.1.115" evidence="2"/>
<protein>
    <recommendedName>
        <fullName evidence="2">Mycothiol S-conjugate amidase</fullName>
        <ecNumber evidence="2">3.5.1.115</ecNumber>
    </recommendedName>
</protein>
<evidence type="ECO:0000256" key="2">
    <source>
        <dbReference type="HAMAP-Rule" id="MF_01482"/>
    </source>
</evidence>
<accession>A0ABP4BIC5</accession>
<comment type="catalytic activity">
    <reaction evidence="2">
        <text>mycothiol S-conjugate + H2O = an N-acetyl-L-cysteine-S-conjugate + 1D-myo-inositol 2-amino-2-deoxy-alpha-D-glucopyranoside</text>
        <dbReference type="Rhea" id="RHEA:36543"/>
        <dbReference type="ChEBI" id="CHEBI:15377"/>
        <dbReference type="ChEBI" id="CHEBI:58718"/>
        <dbReference type="ChEBI" id="CHEBI:58886"/>
        <dbReference type="ChEBI" id="CHEBI:59633"/>
        <dbReference type="EC" id="3.5.1.115"/>
    </reaction>
</comment>
<keyword evidence="2" id="KW-0378">Hydrolase</keyword>
<comment type="similarity">
    <text evidence="2">Belongs to the MshB deacetylase family. Mca subfamily.</text>
</comment>
<reference evidence="4" key="1">
    <citation type="journal article" date="2019" name="Int. J. Syst. Evol. Microbiol.">
        <title>The Global Catalogue of Microorganisms (GCM) 10K type strain sequencing project: providing services to taxonomists for standard genome sequencing and annotation.</title>
        <authorList>
            <consortium name="The Broad Institute Genomics Platform"/>
            <consortium name="The Broad Institute Genome Sequencing Center for Infectious Disease"/>
            <person name="Wu L."/>
            <person name="Ma J."/>
        </authorList>
    </citation>
    <scope>NUCLEOTIDE SEQUENCE [LARGE SCALE GENOMIC DNA]</scope>
    <source>
        <strain evidence="4">JCM 11136</strain>
    </source>
</reference>
<feature type="binding site" evidence="2">
    <location>
        <position position="13"/>
    </location>
    <ligand>
        <name>Zn(2+)</name>
        <dbReference type="ChEBI" id="CHEBI:29105"/>
    </ligand>
</feature>
<feature type="binding site" evidence="2">
    <location>
        <position position="142"/>
    </location>
    <ligand>
        <name>Zn(2+)</name>
        <dbReference type="ChEBI" id="CHEBI:29105"/>
    </ligand>
</feature>
<dbReference type="RefSeq" id="WP_343954288.1">
    <property type="nucleotide sequence ID" value="NZ_BAAAHQ010000044.1"/>
</dbReference>
<dbReference type="PANTHER" id="PTHR12993">
    <property type="entry name" value="N-ACETYLGLUCOSAMINYL-PHOSPHATIDYLINOSITOL DE-N-ACETYLASE-RELATED"/>
    <property type="match status" value="1"/>
</dbReference>
<keyword evidence="4" id="KW-1185">Reference proteome</keyword>
<dbReference type="SUPFAM" id="SSF102588">
    <property type="entry name" value="LmbE-like"/>
    <property type="match status" value="1"/>
</dbReference>
<dbReference type="InterPro" id="IPR024078">
    <property type="entry name" value="LmbE-like_dom_sf"/>
</dbReference>
<keyword evidence="1 2" id="KW-0862">Zinc</keyword>
<feature type="binding site" evidence="2">
    <location>
        <position position="16"/>
    </location>
    <ligand>
        <name>Zn(2+)</name>
        <dbReference type="ChEBI" id="CHEBI:29105"/>
    </ligand>
</feature>
<keyword evidence="2" id="KW-0479">Metal-binding</keyword>
<evidence type="ECO:0000256" key="1">
    <source>
        <dbReference type="ARBA" id="ARBA00022833"/>
    </source>
</evidence>
<dbReference type="InterPro" id="IPR003737">
    <property type="entry name" value="GlcNAc_PI_deacetylase-related"/>
</dbReference>
<dbReference type="HAMAP" id="MF_01482">
    <property type="entry name" value="Mca"/>
    <property type="match status" value="1"/>
</dbReference>
<dbReference type="InterPro" id="IPR017811">
    <property type="entry name" value="Mca"/>
</dbReference>
<evidence type="ECO:0000313" key="4">
    <source>
        <dbReference type="Proteomes" id="UP001501578"/>
    </source>
</evidence>
<evidence type="ECO:0000313" key="3">
    <source>
        <dbReference type="EMBL" id="GAA0949333.1"/>
    </source>
</evidence>
<dbReference type="EMBL" id="BAAAHQ010000044">
    <property type="protein sequence ID" value="GAA0949333.1"/>
    <property type="molecule type" value="Genomic_DNA"/>
</dbReference>
<comment type="cofactor">
    <cofactor evidence="2">
        <name>Zn(2+)</name>
        <dbReference type="ChEBI" id="CHEBI:29105"/>
    </cofactor>
    <text evidence="2">Binds 1 zinc ion per subunit.</text>
</comment>
<dbReference type="NCBIfam" id="TIGR03446">
    <property type="entry name" value="mycothiol_Mca"/>
    <property type="match status" value="1"/>
</dbReference>
<comment type="subunit">
    <text evidence="2">Monomer.</text>
</comment>
<sequence>MTAALRLMAVHAHPDDESSKGAATMARYAREGVEVLVCTLTGGERGSVLNPKMDRPEVVANIAEIRRAEMDRAREILGVRQRFLGFVDSGLPESEDEPLPEGCFALQPLEKAAEPLVQAVREFRPHVILTYDDDGGYPHPDHIMTNRVSVEAFEAAGDPDRYPGTGEPWQPLKLYYQLGFTKERFEALHEAMTERGIGSPYADWIARWEDRPPKWPVTTRVPCAEYFETRDQALMAHATQIDPDGWFFSCPREVQEEIWPTEDYHLARSLVDTELPEEDLFTGIHAAETTAACQS</sequence>
<dbReference type="PANTHER" id="PTHR12993:SF11">
    <property type="entry name" value="N-ACETYLGLUCOSAMINYL-PHOSPHATIDYLINOSITOL DE-N-ACETYLASE"/>
    <property type="match status" value="1"/>
</dbReference>
<proteinExistence type="inferred from homology"/>
<dbReference type="Proteomes" id="UP001501578">
    <property type="component" value="Unassembled WGS sequence"/>
</dbReference>
<dbReference type="Gene3D" id="3.40.50.10320">
    <property type="entry name" value="LmbE-like"/>
    <property type="match status" value="1"/>
</dbReference>
<name>A0ABP4BIC5_9ACTN</name>
<organism evidence="3 4">
    <name type="scientific">Nonomuraea longicatena</name>
    <dbReference type="NCBI Taxonomy" id="83682"/>
    <lineage>
        <taxon>Bacteria</taxon>
        <taxon>Bacillati</taxon>
        <taxon>Actinomycetota</taxon>
        <taxon>Actinomycetes</taxon>
        <taxon>Streptosporangiales</taxon>
        <taxon>Streptosporangiaceae</taxon>
        <taxon>Nonomuraea</taxon>
    </lineage>
</organism>